<feature type="compositionally biased region" description="Basic and acidic residues" evidence="1">
    <location>
        <begin position="1"/>
        <end position="15"/>
    </location>
</feature>
<name>A0A9P6SU85_9FUNG</name>
<sequence>MATDEKEERHEKDVSRFQGQGALQGSNRHDPMNITANSTTAASLMKDDDSSYYGQNFRPRIQVLLPPIDTSSSSTNAHQDPYLLLSNCRPDTPEPWKASAWIDSRSTNTGDSDLEQDRRSLATSRSATSQFKGDISPMTLGPAVTATVGGATNARIKSPSVSAQKQLHNTEDPGASPISLAVPSLSYPHHRRHKISHTNNTDSYNKNNSNVNTNSSNNNNHSISSRGTLPASKIYDRNNDHNPDTDSQPVVVGEASRVMFDYRTRNDTDSSTTQPRPQHARPQILTIDEQQSPLHSLSPAPRRSSFRR</sequence>
<dbReference type="OrthoDB" id="26203at2759"/>
<accession>A0A9P6SU85</accession>
<feature type="region of interest" description="Disordered" evidence="1">
    <location>
        <begin position="265"/>
        <end position="308"/>
    </location>
</feature>
<feature type="compositionally biased region" description="Basic and acidic residues" evidence="1">
    <location>
        <begin position="234"/>
        <end position="244"/>
    </location>
</feature>
<feature type="compositionally biased region" description="Low complexity" evidence="1">
    <location>
        <begin position="198"/>
        <end position="225"/>
    </location>
</feature>
<evidence type="ECO:0000313" key="3">
    <source>
        <dbReference type="Proteomes" id="UP000749646"/>
    </source>
</evidence>
<keyword evidence="3" id="KW-1185">Reference proteome</keyword>
<gene>
    <name evidence="2" type="ORF">BGZ65_001326</name>
</gene>
<dbReference type="EMBL" id="JAAAHW010000316">
    <property type="protein sequence ID" value="KAG0003813.1"/>
    <property type="molecule type" value="Genomic_DNA"/>
</dbReference>
<comment type="caution">
    <text evidence="2">The sequence shown here is derived from an EMBL/GenBank/DDBJ whole genome shotgun (WGS) entry which is preliminary data.</text>
</comment>
<feature type="compositionally biased region" description="Polar residues" evidence="1">
    <location>
        <begin position="17"/>
        <end position="26"/>
    </location>
</feature>
<reference evidence="2" key="1">
    <citation type="journal article" date="2020" name="Fungal Divers.">
        <title>Resolving the Mortierellaceae phylogeny through synthesis of multi-gene phylogenetics and phylogenomics.</title>
        <authorList>
            <person name="Vandepol N."/>
            <person name="Liber J."/>
            <person name="Desiro A."/>
            <person name="Na H."/>
            <person name="Kennedy M."/>
            <person name="Barry K."/>
            <person name="Grigoriev I.V."/>
            <person name="Miller A.N."/>
            <person name="O'Donnell K."/>
            <person name="Stajich J.E."/>
            <person name="Bonito G."/>
        </authorList>
    </citation>
    <scope>NUCLEOTIDE SEQUENCE</scope>
    <source>
        <strain evidence="2">MES-2147</strain>
    </source>
</reference>
<organism evidence="2 3">
    <name type="scientific">Modicella reniformis</name>
    <dbReference type="NCBI Taxonomy" id="1440133"/>
    <lineage>
        <taxon>Eukaryota</taxon>
        <taxon>Fungi</taxon>
        <taxon>Fungi incertae sedis</taxon>
        <taxon>Mucoromycota</taxon>
        <taxon>Mortierellomycotina</taxon>
        <taxon>Mortierellomycetes</taxon>
        <taxon>Mortierellales</taxon>
        <taxon>Mortierellaceae</taxon>
        <taxon>Modicella</taxon>
    </lineage>
</organism>
<feature type="region of interest" description="Disordered" evidence="1">
    <location>
        <begin position="156"/>
        <end position="252"/>
    </location>
</feature>
<feature type="region of interest" description="Disordered" evidence="1">
    <location>
        <begin position="96"/>
        <end position="135"/>
    </location>
</feature>
<evidence type="ECO:0000256" key="1">
    <source>
        <dbReference type="SAM" id="MobiDB-lite"/>
    </source>
</evidence>
<proteinExistence type="predicted"/>
<feature type="region of interest" description="Disordered" evidence="1">
    <location>
        <begin position="1"/>
        <end position="48"/>
    </location>
</feature>
<evidence type="ECO:0000313" key="2">
    <source>
        <dbReference type="EMBL" id="KAG0003813.1"/>
    </source>
</evidence>
<protein>
    <submittedName>
        <fullName evidence="2">Uncharacterized protein</fullName>
    </submittedName>
</protein>
<dbReference type="AlphaFoldDB" id="A0A9P6SU85"/>
<dbReference type="Proteomes" id="UP000749646">
    <property type="component" value="Unassembled WGS sequence"/>
</dbReference>